<sequence length="106" mass="11859">MDRTAGFGGKRRCGRRAMGINRTSRELAKGRRIHDGNHVDGDNTRNDHQICAHEEKSPKCNKPSSKRHAYTPRTPPSKPYSFPAAAPQASSRLSHTKPHKTTQIDM</sequence>
<evidence type="ECO:0000256" key="1">
    <source>
        <dbReference type="SAM" id="MobiDB-lite"/>
    </source>
</evidence>
<organism evidence="2 3">
    <name type="scientific">Periconia macrospinosa</name>
    <dbReference type="NCBI Taxonomy" id="97972"/>
    <lineage>
        <taxon>Eukaryota</taxon>
        <taxon>Fungi</taxon>
        <taxon>Dikarya</taxon>
        <taxon>Ascomycota</taxon>
        <taxon>Pezizomycotina</taxon>
        <taxon>Dothideomycetes</taxon>
        <taxon>Pleosporomycetidae</taxon>
        <taxon>Pleosporales</taxon>
        <taxon>Massarineae</taxon>
        <taxon>Periconiaceae</taxon>
        <taxon>Periconia</taxon>
    </lineage>
</organism>
<keyword evidence="3" id="KW-1185">Reference proteome</keyword>
<dbReference type="Proteomes" id="UP000244855">
    <property type="component" value="Unassembled WGS sequence"/>
</dbReference>
<feature type="region of interest" description="Disordered" evidence="1">
    <location>
        <begin position="1"/>
        <end position="106"/>
    </location>
</feature>
<feature type="compositionally biased region" description="Basic and acidic residues" evidence="1">
    <location>
        <begin position="23"/>
        <end position="58"/>
    </location>
</feature>
<dbReference type="EMBL" id="KZ805433">
    <property type="protein sequence ID" value="PVH97587.1"/>
    <property type="molecule type" value="Genomic_DNA"/>
</dbReference>
<accession>A0A2V1DHF3</accession>
<reference evidence="2 3" key="1">
    <citation type="journal article" date="2018" name="Sci. Rep.">
        <title>Comparative genomics provides insights into the lifestyle and reveals functional heterogeneity of dark septate endophytic fungi.</title>
        <authorList>
            <person name="Knapp D.G."/>
            <person name="Nemeth J.B."/>
            <person name="Barry K."/>
            <person name="Hainaut M."/>
            <person name="Henrissat B."/>
            <person name="Johnson J."/>
            <person name="Kuo A."/>
            <person name="Lim J.H.P."/>
            <person name="Lipzen A."/>
            <person name="Nolan M."/>
            <person name="Ohm R.A."/>
            <person name="Tamas L."/>
            <person name="Grigoriev I.V."/>
            <person name="Spatafora J.W."/>
            <person name="Nagy L.G."/>
            <person name="Kovacs G.M."/>
        </authorList>
    </citation>
    <scope>NUCLEOTIDE SEQUENCE [LARGE SCALE GENOMIC DNA]</scope>
    <source>
        <strain evidence="2 3">DSE2036</strain>
    </source>
</reference>
<proteinExistence type="predicted"/>
<evidence type="ECO:0000313" key="2">
    <source>
        <dbReference type="EMBL" id="PVH97587.1"/>
    </source>
</evidence>
<dbReference type="AlphaFoldDB" id="A0A2V1DHF3"/>
<gene>
    <name evidence="2" type="ORF">DM02DRAFT_616459</name>
</gene>
<evidence type="ECO:0000313" key="3">
    <source>
        <dbReference type="Proteomes" id="UP000244855"/>
    </source>
</evidence>
<protein>
    <submittedName>
        <fullName evidence="2">Uncharacterized protein</fullName>
    </submittedName>
</protein>
<name>A0A2V1DHF3_9PLEO</name>